<sequence>MRSSIVAAVFSFAVAVSGHGVLLAIDGEPGSKTSVGFEVDDNVARNCTGISPCQQDTTIIREAEIAAKTVGFCGRTQLAGPLDTQKEVEEAIKGDSITEVKGGTSLAIKIHQVNADGAGPYDCVVNQSGDDAGQATELVVSNNVPGENGFSPAKFEAFTINVAMPDNFKCTGGSTKDICIIRCRNNALAGPFGGCTAVRQVGAGGGGGDNKAAGNNKKDDKKNNNKNARGFTLKWARRALGF</sequence>
<dbReference type="OrthoDB" id="3241054at2759"/>
<feature type="chain" id="PRO_5040365051" description="MAS3 protein" evidence="2">
    <location>
        <begin position="19"/>
        <end position="242"/>
    </location>
</feature>
<protein>
    <recommendedName>
        <fullName evidence="5">MAS3 protein</fullName>
    </recommendedName>
</protein>
<keyword evidence="2" id="KW-0732">Signal</keyword>
<proteinExistence type="predicted"/>
<dbReference type="InterPro" id="IPR021476">
    <property type="entry name" value="Egh16-like"/>
</dbReference>
<evidence type="ECO:0008006" key="5">
    <source>
        <dbReference type="Google" id="ProtNLM"/>
    </source>
</evidence>
<organism evidence="3 4">
    <name type="scientific">Hymenoscyphus albidus</name>
    <dbReference type="NCBI Taxonomy" id="595503"/>
    <lineage>
        <taxon>Eukaryota</taxon>
        <taxon>Fungi</taxon>
        <taxon>Dikarya</taxon>
        <taxon>Ascomycota</taxon>
        <taxon>Pezizomycotina</taxon>
        <taxon>Leotiomycetes</taxon>
        <taxon>Helotiales</taxon>
        <taxon>Helotiaceae</taxon>
        <taxon>Hymenoscyphus</taxon>
    </lineage>
</organism>
<keyword evidence="4" id="KW-1185">Reference proteome</keyword>
<name>A0A9N9Q260_9HELO</name>
<dbReference type="PANTHER" id="PTHR34618:SF3">
    <property type="entry name" value="GEGH 16 PROTEIN"/>
    <property type="match status" value="1"/>
</dbReference>
<evidence type="ECO:0000313" key="3">
    <source>
        <dbReference type="EMBL" id="CAG8976860.1"/>
    </source>
</evidence>
<evidence type="ECO:0000256" key="2">
    <source>
        <dbReference type="SAM" id="SignalP"/>
    </source>
</evidence>
<dbReference type="Proteomes" id="UP000701801">
    <property type="component" value="Unassembled WGS sequence"/>
</dbReference>
<dbReference type="AlphaFoldDB" id="A0A9N9Q260"/>
<accession>A0A9N9Q260</accession>
<gene>
    <name evidence="3" type="ORF">HYALB_00003471</name>
</gene>
<dbReference type="PANTHER" id="PTHR34618">
    <property type="entry name" value="SURFACE PROTEIN MAS1, PUTATIVE-RELATED"/>
    <property type="match status" value="1"/>
</dbReference>
<dbReference type="Pfam" id="PF11327">
    <property type="entry name" value="Egh16-like"/>
    <property type="match status" value="1"/>
</dbReference>
<dbReference type="EMBL" id="CAJVRM010000195">
    <property type="protein sequence ID" value="CAG8976860.1"/>
    <property type="molecule type" value="Genomic_DNA"/>
</dbReference>
<evidence type="ECO:0000313" key="4">
    <source>
        <dbReference type="Proteomes" id="UP000701801"/>
    </source>
</evidence>
<feature type="region of interest" description="Disordered" evidence="1">
    <location>
        <begin position="205"/>
        <end position="228"/>
    </location>
</feature>
<comment type="caution">
    <text evidence="3">The sequence shown here is derived from an EMBL/GenBank/DDBJ whole genome shotgun (WGS) entry which is preliminary data.</text>
</comment>
<feature type="signal peptide" evidence="2">
    <location>
        <begin position="1"/>
        <end position="18"/>
    </location>
</feature>
<evidence type="ECO:0000256" key="1">
    <source>
        <dbReference type="SAM" id="MobiDB-lite"/>
    </source>
</evidence>
<reference evidence="3" key="1">
    <citation type="submission" date="2021-07" db="EMBL/GenBank/DDBJ databases">
        <authorList>
            <person name="Durling M."/>
        </authorList>
    </citation>
    <scope>NUCLEOTIDE SEQUENCE</scope>
</reference>